<accession>A0ABM0V226</accession>
<dbReference type="PANTHER" id="PTHR35493:SF1">
    <property type="entry name" value="STRUCTURAL MAINTENANCE OF CHROMOSOMES PROTEIN"/>
    <property type="match status" value="1"/>
</dbReference>
<keyword evidence="1" id="KW-0175">Coiled coil</keyword>
<organism evidence="3 4">
    <name type="scientific">Camelina sativa</name>
    <name type="common">False flax</name>
    <name type="synonym">Myagrum sativum</name>
    <dbReference type="NCBI Taxonomy" id="90675"/>
    <lineage>
        <taxon>Eukaryota</taxon>
        <taxon>Viridiplantae</taxon>
        <taxon>Streptophyta</taxon>
        <taxon>Embryophyta</taxon>
        <taxon>Tracheophyta</taxon>
        <taxon>Spermatophyta</taxon>
        <taxon>Magnoliopsida</taxon>
        <taxon>eudicotyledons</taxon>
        <taxon>Gunneridae</taxon>
        <taxon>Pentapetalae</taxon>
        <taxon>rosids</taxon>
        <taxon>malvids</taxon>
        <taxon>Brassicales</taxon>
        <taxon>Brassicaceae</taxon>
        <taxon>Camelineae</taxon>
        <taxon>Camelina</taxon>
    </lineage>
</organism>
<reference evidence="4" key="2">
    <citation type="submission" date="2025-08" db="UniProtKB">
        <authorList>
            <consortium name="RefSeq"/>
        </authorList>
    </citation>
    <scope>IDENTIFICATION</scope>
    <source>
        <tissue evidence="4">Leaf</tissue>
    </source>
</reference>
<dbReference type="GeneID" id="104731852"/>
<feature type="compositionally biased region" description="Basic and acidic residues" evidence="2">
    <location>
        <begin position="326"/>
        <end position="340"/>
    </location>
</feature>
<feature type="coiled-coil region" evidence="1">
    <location>
        <begin position="151"/>
        <end position="192"/>
    </location>
</feature>
<feature type="compositionally biased region" description="Polar residues" evidence="2">
    <location>
        <begin position="303"/>
        <end position="312"/>
    </location>
</feature>
<gene>
    <name evidence="4" type="primary">LOC104731852</name>
</gene>
<feature type="compositionally biased region" description="Low complexity" evidence="2">
    <location>
        <begin position="1"/>
        <end position="26"/>
    </location>
</feature>
<feature type="compositionally biased region" description="Low complexity" evidence="2">
    <location>
        <begin position="314"/>
        <end position="325"/>
    </location>
</feature>
<evidence type="ECO:0000256" key="1">
    <source>
        <dbReference type="SAM" id="Coils"/>
    </source>
</evidence>
<dbReference type="RefSeq" id="XP_010449647.1">
    <property type="nucleotide sequence ID" value="XM_010451345.2"/>
</dbReference>
<dbReference type="PANTHER" id="PTHR35493">
    <property type="entry name" value="STRUCTURAL MAINTENANCE OF CHROMOSOMES PROTEIN"/>
    <property type="match status" value="1"/>
</dbReference>
<evidence type="ECO:0000313" key="3">
    <source>
        <dbReference type="Proteomes" id="UP000694864"/>
    </source>
</evidence>
<evidence type="ECO:0000256" key="2">
    <source>
        <dbReference type="SAM" id="MobiDB-lite"/>
    </source>
</evidence>
<proteinExistence type="predicted"/>
<evidence type="ECO:0000313" key="4">
    <source>
        <dbReference type="RefSeq" id="XP_010449647.1"/>
    </source>
</evidence>
<feature type="region of interest" description="Disordered" evidence="2">
    <location>
        <begin position="1"/>
        <end position="39"/>
    </location>
</feature>
<sequence length="349" mass="38856">MASRYNSYESRSSVSSSIHSDLSPSAEFKSNNNKPVSSKAIVRSKSSYLTKTAKPVKPDVGNPGNLTCMMKKLMEMKKSNPKSKRVELVIPEELKKIDTVRGGGKGKSTLGTLQRKLFGKENKVKALTEVKGNTRTLSMVLRSERELLGMNKDQEVEIAELKLQLQDKNREVEKLKDLCLKQREEIKSLKSAVLFPDAMNSQISQMQELNQARQIIPNLQKQVISLNGQLQCIAQDLAEVKANKYMSESCYWQAQTSSYDSLEFSSGSPDGLALEDLNPCLTPYTKKKPKEFERVDSAEESLSGRSTITTTGGKVKSSAKSVKMSRSSEGKAGRRSEESKVWYSGGRMF</sequence>
<name>A0ABM0V226_CAMSA</name>
<keyword evidence="3" id="KW-1185">Reference proteome</keyword>
<reference evidence="3" key="1">
    <citation type="journal article" date="2014" name="Nat. Commun.">
        <title>The emerging biofuel crop Camelina sativa retains a highly undifferentiated hexaploid genome structure.</title>
        <authorList>
            <person name="Kagale S."/>
            <person name="Koh C."/>
            <person name="Nixon J."/>
            <person name="Bollina V."/>
            <person name="Clarke W.E."/>
            <person name="Tuteja R."/>
            <person name="Spillane C."/>
            <person name="Robinson S.J."/>
            <person name="Links M.G."/>
            <person name="Clarke C."/>
            <person name="Higgins E.E."/>
            <person name="Huebert T."/>
            <person name="Sharpe A.G."/>
            <person name="Parkin I.A."/>
        </authorList>
    </citation>
    <scope>NUCLEOTIDE SEQUENCE [LARGE SCALE GENOMIC DNA]</scope>
    <source>
        <strain evidence="3">cv. DH55</strain>
    </source>
</reference>
<protein>
    <submittedName>
        <fullName evidence="4">Uncharacterized protein LOC104731852</fullName>
    </submittedName>
</protein>
<feature type="region of interest" description="Disordered" evidence="2">
    <location>
        <begin position="295"/>
        <end position="349"/>
    </location>
</feature>
<dbReference type="Proteomes" id="UP000694864">
    <property type="component" value="Chromosome 12"/>
</dbReference>